<evidence type="ECO:0000256" key="1">
    <source>
        <dbReference type="SAM" id="SignalP"/>
    </source>
</evidence>
<name>A0A3E0A395_9ACTN</name>
<dbReference type="EMBL" id="QUMQ01000001">
    <property type="protein sequence ID" value="REG00791.1"/>
    <property type="molecule type" value="Genomic_DNA"/>
</dbReference>
<keyword evidence="1" id="KW-0732">Signal</keyword>
<reference evidence="2 3" key="1">
    <citation type="submission" date="2018-08" db="EMBL/GenBank/DDBJ databases">
        <title>Sequencing the genomes of 1000 actinobacteria strains.</title>
        <authorList>
            <person name="Klenk H.-P."/>
        </authorList>
    </citation>
    <scope>NUCLEOTIDE SEQUENCE [LARGE SCALE GENOMIC DNA]</scope>
    <source>
        <strain evidence="2 3">DSM 44099</strain>
    </source>
</reference>
<comment type="caution">
    <text evidence="2">The sequence shown here is derived from an EMBL/GenBank/DDBJ whole genome shotgun (WGS) entry which is preliminary data.</text>
</comment>
<gene>
    <name evidence="2" type="ORF">DFJ67_6848</name>
</gene>
<keyword evidence="3" id="KW-1185">Reference proteome</keyword>
<protein>
    <recommendedName>
        <fullName evidence="4">Outer membrane repeat protein</fullName>
    </recommendedName>
</protein>
<feature type="signal peptide" evidence="1">
    <location>
        <begin position="1"/>
        <end position="24"/>
    </location>
</feature>
<organism evidence="2 3">
    <name type="scientific">Asanoa ferruginea</name>
    <dbReference type="NCBI Taxonomy" id="53367"/>
    <lineage>
        <taxon>Bacteria</taxon>
        <taxon>Bacillati</taxon>
        <taxon>Actinomycetota</taxon>
        <taxon>Actinomycetes</taxon>
        <taxon>Micromonosporales</taxon>
        <taxon>Micromonosporaceae</taxon>
        <taxon>Asanoa</taxon>
    </lineage>
</organism>
<evidence type="ECO:0000313" key="3">
    <source>
        <dbReference type="Proteomes" id="UP000256913"/>
    </source>
</evidence>
<proteinExistence type="predicted"/>
<dbReference type="SUPFAM" id="SSF51126">
    <property type="entry name" value="Pectin lyase-like"/>
    <property type="match status" value="1"/>
</dbReference>
<evidence type="ECO:0008006" key="4">
    <source>
        <dbReference type="Google" id="ProtNLM"/>
    </source>
</evidence>
<dbReference type="RefSeq" id="WP_116072569.1">
    <property type="nucleotide sequence ID" value="NZ_BONB01000009.1"/>
</dbReference>
<dbReference type="OrthoDB" id="3399438at2"/>
<dbReference type="AlphaFoldDB" id="A0A3E0A395"/>
<dbReference type="InterPro" id="IPR011050">
    <property type="entry name" value="Pectin_lyase_fold/virulence"/>
</dbReference>
<sequence length="350" mass="33829">MYVRHLLAATVVLGSVALAQPAAASARAFVPCNAAALQTAVVAANTAGGGTLDLSPACTYTLTTPAVGDNGLAVITTPIRINGNLATITRATSAADFRFFEVGGTGNLTLNAVKLSNGRAINGGAIQVSTAGARLTLVGSTVTGNTATAVGGGGILNFGTAEINGSTLRNNTGFLGGAFNSQANSTTTFKNSTVSGNHGVVGGGLGILGTVTLNGTRIASNDATGSGAFGGGVANGGTLTVTGGLTHDNVANGANAHGGGLYNQGTLKVTSNVLSGNAATGTNARGGAIYIEGGGSTLEKLTILANRATGTDATGGAIFRQSGAVLYAGNTLAGNKPNNCGNPSTVAGCA</sequence>
<accession>A0A3E0A395</accession>
<evidence type="ECO:0000313" key="2">
    <source>
        <dbReference type="EMBL" id="REG00791.1"/>
    </source>
</evidence>
<dbReference type="Proteomes" id="UP000256913">
    <property type="component" value="Unassembled WGS sequence"/>
</dbReference>
<feature type="chain" id="PRO_5017663115" description="Outer membrane repeat protein" evidence="1">
    <location>
        <begin position="25"/>
        <end position="350"/>
    </location>
</feature>